<reference evidence="2" key="4">
    <citation type="submission" date="2023-01" db="EMBL/GenBank/DDBJ databases">
        <title>Draft genome sequence of Methylobacterium brachythecii strain NBRC 107710.</title>
        <authorList>
            <person name="Sun Q."/>
            <person name="Mori K."/>
        </authorList>
    </citation>
    <scope>NUCLEOTIDE SEQUENCE</scope>
    <source>
        <strain evidence="2">NBRC 107710</strain>
    </source>
</reference>
<reference evidence="3 4" key="3">
    <citation type="submission" date="2020-08" db="EMBL/GenBank/DDBJ databases">
        <title>Genomic Encyclopedia of Type Strains, Phase IV (KMG-IV): sequencing the most valuable type-strain genomes for metagenomic binning, comparative biology and taxonomic classification.</title>
        <authorList>
            <person name="Goeker M."/>
        </authorList>
    </citation>
    <scope>NUCLEOTIDE SEQUENCE [LARGE SCALE GENOMIC DNA]</scope>
    <source>
        <strain evidence="3 4">DSM 24105</strain>
    </source>
</reference>
<feature type="transmembrane region" description="Helical" evidence="1">
    <location>
        <begin position="34"/>
        <end position="56"/>
    </location>
</feature>
<keyword evidence="1" id="KW-1133">Transmembrane helix</keyword>
<keyword evidence="1" id="KW-0812">Transmembrane</keyword>
<proteinExistence type="predicted"/>
<name>A0A7W6F9K8_9HYPH</name>
<accession>A0A7W6F9K8</accession>
<gene>
    <name evidence="2" type="ORF">GCM10007884_45500</name>
    <name evidence="3" type="ORF">GGR33_005109</name>
</gene>
<dbReference type="Proteomes" id="UP001156881">
    <property type="component" value="Unassembled WGS sequence"/>
</dbReference>
<protein>
    <submittedName>
        <fullName evidence="3">Uncharacterized protein</fullName>
    </submittedName>
</protein>
<evidence type="ECO:0000256" key="1">
    <source>
        <dbReference type="SAM" id="Phobius"/>
    </source>
</evidence>
<organism evidence="3 4">
    <name type="scientific">Methylobacterium brachythecii</name>
    <dbReference type="NCBI Taxonomy" id="1176177"/>
    <lineage>
        <taxon>Bacteria</taxon>
        <taxon>Pseudomonadati</taxon>
        <taxon>Pseudomonadota</taxon>
        <taxon>Alphaproteobacteria</taxon>
        <taxon>Hyphomicrobiales</taxon>
        <taxon>Methylobacteriaceae</taxon>
        <taxon>Methylobacterium</taxon>
    </lineage>
</organism>
<dbReference type="EMBL" id="JACIDN010000014">
    <property type="protein sequence ID" value="MBB3905569.1"/>
    <property type="molecule type" value="Genomic_DNA"/>
</dbReference>
<evidence type="ECO:0000313" key="3">
    <source>
        <dbReference type="EMBL" id="MBB3905569.1"/>
    </source>
</evidence>
<comment type="caution">
    <text evidence="3">The sequence shown here is derived from an EMBL/GenBank/DDBJ whole genome shotgun (WGS) entry which is preliminary data.</text>
</comment>
<dbReference type="RefSeq" id="WP_183513502.1">
    <property type="nucleotide sequence ID" value="NZ_BSPG01000045.1"/>
</dbReference>
<evidence type="ECO:0000313" key="4">
    <source>
        <dbReference type="Proteomes" id="UP000517759"/>
    </source>
</evidence>
<sequence length="58" mass="6680">MTDDRYDETPADAFDCYVAEAERRLPARTSPERWGASTIILVVVEVGIVVVVRVWWLR</sequence>
<dbReference type="Proteomes" id="UP000517759">
    <property type="component" value="Unassembled WGS sequence"/>
</dbReference>
<evidence type="ECO:0000313" key="5">
    <source>
        <dbReference type="Proteomes" id="UP001156881"/>
    </source>
</evidence>
<keyword evidence="1" id="KW-0472">Membrane</keyword>
<dbReference type="EMBL" id="BSPG01000045">
    <property type="protein sequence ID" value="GLS46556.1"/>
    <property type="molecule type" value="Genomic_DNA"/>
</dbReference>
<keyword evidence="5" id="KW-1185">Reference proteome</keyword>
<reference evidence="5" key="2">
    <citation type="journal article" date="2019" name="Int. J. Syst. Evol. Microbiol.">
        <title>The Global Catalogue of Microorganisms (GCM) 10K type strain sequencing project: providing services to taxonomists for standard genome sequencing and annotation.</title>
        <authorList>
            <consortium name="The Broad Institute Genomics Platform"/>
            <consortium name="The Broad Institute Genome Sequencing Center for Infectious Disease"/>
            <person name="Wu L."/>
            <person name="Ma J."/>
        </authorList>
    </citation>
    <scope>NUCLEOTIDE SEQUENCE [LARGE SCALE GENOMIC DNA]</scope>
    <source>
        <strain evidence="5">NBRC 107710</strain>
    </source>
</reference>
<reference evidence="2" key="1">
    <citation type="journal article" date="2014" name="Int. J. Syst. Evol. Microbiol.">
        <title>Complete genome of a new Firmicutes species belonging to the dominant human colonic microbiota ('Ruminococcus bicirculans') reveals two chromosomes and a selective capacity to utilize plant glucans.</title>
        <authorList>
            <consortium name="NISC Comparative Sequencing Program"/>
            <person name="Wegmann U."/>
            <person name="Louis P."/>
            <person name="Goesmann A."/>
            <person name="Henrissat B."/>
            <person name="Duncan S.H."/>
            <person name="Flint H.J."/>
        </authorList>
    </citation>
    <scope>NUCLEOTIDE SEQUENCE</scope>
    <source>
        <strain evidence="2">NBRC 107710</strain>
    </source>
</reference>
<evidence type="ECO:0000313" key="2">
    <source>
        <dbReference type="EMBL" id="GLS46556.1"/>
    </source>
</evidence>
<dbReference type="AlphaFoldDB" id="A0A7W6F9K8"/>